<protein>
    <recommendedName>
        <fullName evidence="3">PA14 domain-containing protein</fullName>
    </recommendedName>
</protein>
<proteinExistence type="predicted"/>
<evidence type="ECO:0000313" key="4">
    <source>
        <dbReference type="EMBL" id="KAG0661258.1"/>
    </source>
</evidence>
<feature type="region of interest" description="Disordered" evidence="1">
    <location>
        <begin position="1324"/>
        <end position="1344"/>
    </location>
</feature>
<dbReference type="InterPro" id="IPR018871">
    <property type="entry name" value="GLEYA_adhesin_domain"/>
</dbReference>
<dbReference type="Pfam" id="PF10528">
    <property type="entry name" value="GLEYA"/>
    <property type="match status" value="1"/>
</dbReference>
<evidence type="ECO:0000256" key="1">
    <source>
        <dbReference type="SAM" id="MobiDB-lite"/>
    </source>
</evidence>
<reference evidence="4 5" key="1">
    <citation type="submission" date="2020-11" db="EMBL/GenBank/DDBJ databases">
        <title>Kefir isolates.</title>
        <authorList>
            <person name="Marcisauskas S."/>
            <person name="Kim Y."/>
            <person name="Blasche S."/>
        </authorList>
    </citation>
    <scope>NUCLEOTIDE SEQUENCE [LARGE SCALE GENOMIC DNA]</scope>
    <source>
        <strain evidence="4 5">OG2</strain>
    </source>
</reference>
<feature type="compositionally biased region" description="Polar residues" evidence="1">
    <location>
        <begin position="317"/>
        <end position="336"/>
    </location>
</feature>
<dbReference type="InterPro" id="IPR037524">
    <property type="entry name" value="PA14/GLEYA"/>
</dbReference>
<dbReference type="OrthoDB" id="4070698at2759"/>
<dbReference type="Proteomes" id="UP000750334">
    <property type="component" value="Unassembled WGS sequence"/>
</dbReference>
<dbReference type="PROSITE" id="PS51820">
    <property type="entry name" value="PA14"/>
    <property type="match status" value="1"/>
</dbReference>
<feature type="chain" id="PRO_5040207590" description="PA14 domain-containing protein" evidence="2">
    <location>
        <begin position="23"/>
        <end position="1380"/>
    </location>
</feature>
<dbReference type="EMBL" id="PUHR01000162">
    <property type="protein sequence ID" value="KAG0661258.1"/>
    <property type="molecule type" value="Genomic_DNA"/>
</dbReference>
<feature type="region of interest" description="Disordered" evidence="1">
    <location>
        <begin position="303"/>
        <end position="340"/>
    </location>
</feature>
<dbReference type="SMART" id="SM00758">
    <property type="entry name" value="PA14"/>
    <property type="match status" value="1"/>
</dbReference>
<feature type="signal peptide" evidence="2">
    <location>
        <begin position="1"/>
        <end position="22"/>
    </location>
</feature>
<name>A0A9P7B6D5_MAUEX</name>
<evidence type="ECO:0000256" key="2">
    <source>
        <dbReference type="SAM" id="SignalP"/>
    </source>
</evidence>
<keyword evidence="5" id="KW-1185">Reference proteome</keyword>
<dbReference type="InterPro" id="IPR011658">
    <property type="entry name" value="PA14_dom"/>
</dbReference>
<keyword evidence="2" id="KW-0732">Signal</keyword>
<comment type="caution">
    <text evidence="4">The sequence shown here is derived from an EMBL/GenBank/DDBJ whole genome shotgun (WGS) entry which is preliminary data.</text>
</comment>
<feature type="region of interest" description="Disordered" evidence="1">
    <location>
        <begin position="1219"/>
        <end position="1238"/>
    </location>
</feature>
<organism evidence="4 5">
    <name type="scientific">Maudiozyma exigua</name>
    <name type="common">Yeast</name>
    <name type="synonym">Kazachstania exigua</name>
    <dbReference type="NCBI Taxonomy" id="34358"/>
    <lineage>
        <taxon>Eukaryota</taxon>
        <taxon>Fungi</taxon>
        <taxon>Dikarya</taxon>
        <taxon>Ascomycota</taxon>
        <taxon>Saccharomycotina</taxon>
        <taxon>Saccharomycetes</taxon>
        <taxon>Saccharomycetales</taxon>
        <taxon>Saccharomycetaceae</taxon>
        <taxon>Maudiozyma</taxon>
    </lineage>
</organism>
<evidence type="ECO:0000313" key="5">
    <source>
        <dbReference type="Proteomes" id="UP000750334"/>
    </source>
</evidence>
<evidence type="ECO:0000259" key="3">
    <source>
        <dbReference type="PROSITE" id="PS51820"/>
    </source>
</evidence>
<feature type="compositionally biased region" description="Low complexity" evidence="1">
    <location>
        <begin position="303"/>
        <end position="312"/>
    </location>
</feature>
<dbReference type="Gene3D" id="2.60.120.1560">
    <property type="match status" value="1"/>
</dbReference>
<gene>
    <name evidence="4" type="ORF">C6P45_001394</name>
</gene>
<sequence length="1380" mass="149872">MVIFPRIIDLVILVMLSAFGMALNEKGACKPVGESIQGFRARFFPYEINDQTAVENTDYITTGYLEETPIGQTTGILDANYVVRPCETYDGVHNDCPETSEWDDSGYGYFVCGYDNCNNAYNAPVPDLDIYGFSTTATNITVELTGYLYTKETGNYTFALTKVDDAAGLTIGAGAAFDCCDQSNKNQTGYSQLDIDGIKAWNEDPASVISTVYLQGDSYYPIKLMYVNIGSYGALATTVTLPDGTVVSAWGNMVYTFPYDHEANPADCVVQLPPMPGESSSSTTSTTLFMSSSKAVTLSELSNSKSTTSSESFDMNAISTDPISTSQSDTSSMHNASSHSMTTSLSNSVYSTNQSSGVNGTYLLTSIQINSTQPTTSDFGNYSSDSSIEKYTTRKLNTTNSTSRNIYPTHIWNTSSVMNMSSTYSSKPIWHTINTFSIMNISATHSTDLMWHTMNISSVKNTSSAMNVSTTYTSDPMWPTMSASSITNTSTLMNISATDSTDPMWSGMNTSTPMSMSRTYTTDPMWSGKNTSTPMSMSSTYTTDPTWSGINISATYSTNSLWSTMNISSTYPTDPTWSGMNMSSTYTTDPTWSGMNTSTPMSMSTTYSTDPTWSGINISATYSTDPLCTYPTDPMGPTMNISTPINMSSTSSSKHMWSTIKTSSIMNISDTHSTDPMWSTMDILSASHTFSTMNVSTTYISNPLWPAMNISSPMNASTTHSTDAMLYTMNISSVTNTSSTMNVSTTYTSNPMWSAMNISSTINMSSAYSIDPMWRTMNLSTTMDMSTSMNMSSTYTGDPMGPTNMNIYTTLTNKTMGSNAMNLSSETDMLPTTDRTISINMPNLHSNDPNSWLSKMNDYSTTNSPNSYLMAHAVNMTAVVKPSDISSIVPKSDRVITANSNELTPEVSTVTLSEYNSTSFQYTFNYTSTSIEMQSELSQQTSNENYLANLHSIMAESKVITSSFVTTKAQPNPVFYGNMSISMSNKNQLAYSMTGYSESYTTNTVKMFLTTTSMSIKPIKILESTETRPSTSIIDGGFSPSSGHSLTTSSHSQISMITAELDPSSKMVSTTNIGIYTTTTLHLSSKVISTTNLATYMTTTLDPSNTKLTTANKYTGMITTLDPIPRTDKSLDTSSKIQSTLESAINMVTATSHLTDTDVLDDPPSHIVTTLDRSMNSVKISNPETNSGSKFSVNVEHTLRSITSMSTSIDPAYTVSSVSSLMDPSHSDSSVSSSQMNSETYPLSIQKAYSDSRMKEMSTSIQAETIYPVHMGNTKDINSGSIQQDPFKSESSSLINDPLQTNTSYDIADPMLTNTSGAVPKITATHSSGNSLHPSTSTQFQSDQHSKINSVSTYSGAGSHLSSSQSYILLFFMIVIAIQI</sequence>
<accession>A0A9P7B6D5</accession>
<feature type="domain" description="PA14" evidence="3">
    <location>
        <begin position="90"/>
        <end position="264"/>
    </location>
</feature>
<feature type="region of interest" description="Disordered" evidence="1">
    <location>
        <begin position="1275"/>
        <end position="1295"/>
    </location>
</feature>